<dbReference type="EMBL" id="CP054393">
    <property type="protein sequence ID" value="QTX02980.1"/>
    <property type="molecule type" value="Genomic_DNA"/>
</dbReference>
<evidence type="ECO:0000313" key="3">
    <source>
        <dbReference type="EMBL" id="QTX02980.1"/>
    </source>
</evidence>
<sequence>MHFNKKKISIYLCIFLFIIFFLIFIAKEISPINICCNHNNKEEEKEDTPYLKGDSFINEYNKNLKQNLSKINSFDFIKKLAVLGLKNFIKGWKKTQIESYCNIFIADPELFMVEVLKGKLKTASTPLIYGTIDFISEQIKKNISLTIHRIKDSSKNDLSVKTRENLLPSKIDQIVMIEFFNKDDIHFFIKDYNDTQGDGYCFFHALDESLKQQIPKWRDKIILDDVTSVLN</sequence>
<dbReference type="KEGG" id="pluf:LFWB_4140"/>
<reference evidence="3" key="1">
    <citation type="submission" date="2020-06" db="EMBL/GenBank/DDBJ databases">
        <title>Complete genome sequence of Candidatus Phytoplasma luffae NCHU2019.</title>
        <authorList>
            <person name="Cho S.-T."/>
            <person name="Tan C.-M."/>
            <person name="Li J.-R."/>
            <person name="Chien Y.-Y."/>
            <person name="Chiu Y.-C."/>
            <person name="Yang J.-Y."/>
            <person name="Kuo C.-H."/>
        </authorList>
    </citation>
    <scope>NUCLEOTIDE SEQUENCE</scope>
    <source>
        <strain evidence="3">NCHU2019</strain>
    </source>
</reference>
<gene>
    <name evidence="2" type="ORF">LFWB_3510</name>
    <name evidence="3" type="ORF">LFWB_4140</name>
</gene>
<dbReference type="Proteomes" id="UP000672038">
    <property type="component" value="Chromosome"/>
</dbReference>
<feature type="transmembrane region" description="Helical" evidence="1">
    <location>
        <begin position="9"/>
        <end position="26"/>
    </location>
</feature>
<name>A0A975FJ94_LOWBP</name>
<evidence type="ECO:0000313" key="2">
    <source>
        <dbReference type="EMBL" id="QTX02921.1"/>
    </source>
</evidence>
<evidence type="ECO:0000313" key="4">
    <source>
        <dbReference type="Proteomes" id="UP000672038"/>
    </source>
</evidence>
<evidence type="ECO:0000256" key="1">
    <source>
        <dbReference type="SAM" id="Phobius"/>
    </source>
</evidence>
<keyword evidence="1" id="KW-1133">Transmembrane helix</keyword>
<proteinExistence type="predicted"/>
<accession>A0A975FJ94</accession>
<dbReference type="KEGG" id="pluf:LFWB_3510"/>
<protein>
    <submittedName>
        <fullName evidence="3">Secreted protein</fullName>
    </submittedName>
</protein>
<keyword evidence="1" id="KW-0472">Membrane</keyword>
<dbReference type="EMBL" id="CP054393">
    <property type="protein sequence ID" value="QTX02921.1"/>
    <property type="molecule type" value="Genomic_DNA"/>
</dbReference>
<keyword evidence="1" id="KW-0812">Transmembrane</keyword>
<organism evidence="3 4">
    <name type="scientific">Loofah witches'-broom phytoplasma</name>
    <dbReference type="NCBI Taxonomy" id="35773"/>
    <lineage>
        <taxon>Bacteria</taxon>
        <taxon>Bacillati</taxon>
        <taxon>Mycoplasmatota</taxon>
        <taxon>Mollicutes</taxon>
        <taxon>Acholeplasmatales</taxon>
        <taxon>Acholeplasmataceae</taxon>
        <taxon>Candidatus Phytoplasma</taxon>
        <taxon>16SrVIII (Loofah witches'-broom group)</taxon>
    </lineage>
</organism>
<dbReference type="AlphaFoldDB" id="A0A975FJ94"/>
<keyword evidence="4" id="KW-1185">Reference proteome</keyword>
<dbReference type="RefSeq" id="WP_210954494.1">
    <property type="nucleotide sequence ID" value="NZ_CP054393.1"/>
</dbReference>